<dbReference type="EMBL" id="JADGIZ020000028">
    <property type="protein sequence ID" value="KAL2915002.1"/>
    <property type="molecule type" value="Genomic_DNA"/>
</dbReference>
<gene>
    <name evidence="4" type="ORF">HK105_205546</name>
</gene>
<comment type="caution">
    <text evidence="4">The sequence shown here is derived from an EMBL/GenBank/DDBJ whole genome shotgun (WGS) entry which is preliminary data.</text>
</comment>
<evidence type="ECO:0000313" key="5">
    <source>
        <dbReference type="Proteomes" id="UP001527925"/>
    </source>
</evidence>
<keyword evidence="5" id="KW-1185">Reference proteome</keyword>
<keyword evidence="2" id="KW-0472">Membrane</keyword>
<keyword evidence="2" id="KW-0812">Transmembrane</keyword>
<organism evidence="4 5">
    <name type="scientific">Polyrhizophydium stewartii</name>
    <dbReference type="NCBI Taxonomy" id="2732419"/>
    <lineage>
        <taxon>Eukaryota</taxon>
        <taxon>Fungi</taxon>
        <taxon>Fungi incertae sedis</taxon>
        <taxon>Chytridiomycota</taxon>
        <taxon>Chytridiomycota incertae sedis</taxon>
        <taxon>Chytridiomycetes</taxon>
        <taxon>Rhizophydiales</taxon>
        <taxon>Rhizophydiales incertae sedis</taxon>
        <taxon>Polyrhizophydium</taxon>
    </lineage>
</organism>
<evidence type="ECO:0000256" key="3">
    <source>
        <dbReference type="SAM" id="SignalP"/>
    </source>
</evidence>
<name>A0ABR4N655_9FUNG</name>
<reference evidence="4 5" key="1">
    <citation type="submission" date="2023-09" db="EMBL/GenBank/DDBJ databases">
        <title>Pangenome analysis of Batrachochytrium dendrobatidis and related Chytrids.</title>
        <authorList>
            <person name="Yacoub M.N."/>
            <person name="Stajich J.E."/>
            <person name="James T.Y."/>
        </authorList>
    </citation>
    <scope>NUCLEOTIDE SEQUENCE [LARGE SCALE GENOMIC DNA]</scope>
    <source>
        <strain evidence="4 5">JEL0888</strain>
    </source>
</reference>
<evidence type="ECO:0000256" key="1">
    <source>
        <dbReference type="SAM" id="MobiDB-lite"/>
    </source>
</evidence>
<feature type="transmembrane region" description="Helical" evidence="2">
    <location>
        <begin position="70"/>
        <end position="93"/>
    </location>
</feature>
<accession>A0ABR4N655</accession>
<dbReference type="Proteomes" id="UP001527925">
    <property type="component" value="Unassembled WGS sequence"/>
</dbReference>
<evidence type="ECO:0000313" key="4">
    <source>
        <dbReference type="EMBL" id="KAL2915002.1"/>
    </source>
</evidence>
<proteinExistence type="predicted"/>
<feature type="region of interest" description="Disordered" evidence="1">
    <location>
        <begin position="44"/>
        <end position="65"/>
    </location>
</feature>
<keyword evidence="3" id="KW-0732">Signal</keyword>
<protein>
    <submittedName>
        <fullName evidence="4">Uncharacterized protein</fullName>
    </submittedName>
</protein>
<feature type="region of interest" description="Disordered" evidence="1">
    <location>
        <begin position="184"/>
        <end position="203"/>
    </location>
</feature>
<feature type="compositionally biased region" description="Basic and acidic residues" evidence="1">
    <location>
        <begin position="186"/>
        <end position="200"/>
    </location>
</feature>
<feature type="chain" id="PRO_5047444239" evidence="3">
    <location>
        <begin position="39"/>
        <end position="287"/>
    </location>
</feature>
<sequence length="287" mass="29493">MLTPGVHSTAGAGRALAALVRAALALCAAMACFPLAAAQDTSAPATGGSTGASPSPSPAASSTSSDNSHLTVLFIVPLIGIMMGFAVFSLLRFMPLLSWVCFRPTVTYDQSVQVAYVADAEQATCSRGSGGGRPVPRMWTDHDGTGRIAAAVEGAEQPALALGGVEPGGRGRKHARRSLLGVFRKPTAEEDKAPHDDTERAMPSQVTPAAYPPAAYPPAAYPPAQVAPPSLVAPPRAARVAESNRLSTADFVVDVPTRRGRISTAPVWADGESAATITVGRPPSYAL</sequence>
<evidence type="ECO:0000256" key="2">
    <source>
        <dbReference type="SAM" id="Phobius"/>
    </source>
</evidence>
<feature type="signal peptide" evidence="3">
    <location>
        <begin position="1"/>
        <end position="38"/>
    </location>
</feature>
<keyword evidence="2" id="KW-1133">Transmembrane helix</keyword>